<keyword evidence="1" id="KW-0812">Transmembrane</keyword>
<reference evidence="2 3" key="1">
    <citation type="submission" date="2017-05" db="EMBL/GenBank/DDBJ databases">
        <authorList>
            <person name="Varghese N."/>
            <person name="Submissions S."/>
        </authorList>
    </citation>
    <scope>NUCLEOTIDE SEQUENCE [LARGE SCALE GENOMIC DNA]</scope>
    <source>
        <strain evidence="2 3">DSM 25457</strain>
    </source>
</reference>
<keyword evidence="1" id="KW-0472">Membrane</keyword>
<dbReference type="Proteomes" id="UP001158067">
    <property type="component" value="Unassembled WGS sequence"/>
</dbReference>
<keyword evidence="3" id="KW-1185">Reference proteome</keyword>
<sequence length="109" mass="11772">MAESIRFVLEEIALFTKLMCVIAAVLPLKETLLMQGYSSSICTNAVSKRNFTWAMLAILSLVTVPAISNTTLLARTKVHVGVSVPAAQQVSMEDIQFGERSNLVIGIGC</sequence>
<protein>
    <submittedName>
        <fullName evidence="2">Uncharacterized protein</fullName>
    </submittedName>
</protein>
<comment type="caution">
    <text evidence="2">The sequence shown here is derived from an EMBL/GenBank/DDBJ whole genome shotgun (WGS) entry which is preliminary data.</text>
</comment>
<proteinExistence type="predicted"/>
<name>A0ABY1PVY7_9BACT</name>
<dbReference type="EMBL" id="FXUG01000003">
    <property type="protein sequence ID" value="SMP50383.1"/>
    <property type="molecule type" value="Genomic_DNA"/>
</dbReference>
<evidence type="ECO:0000256" key="1">
    <source>
        <dbReference type="SAM" id="Phobius"/>
    </source>
</evidence>
<evidence type="ECO:0000313" key="2">
    <source>
        <dbReference type="EMBL" id="SMP50383.1"/>
    </source>
</evidence>
<organism evidence="2 3">
    <name type="scientific">Neorhodopirellula lusitana</name>
    <dbReference type="NCBI Taxonomy" id="445327"/>
    <lineage>
        <taxon>Bacteria</taxon>
        <taxon>Pseudomonadati</taxon>
        <taxon>Planctomycetota</taxon>
        <taxon>Planctomycetia</taxon>
        <taxon>Pirellulales</taxon>
        <taxon>Pirellulaceae</taxon>
        <taxon>Neorhodopirellula</taxon>
    </lineage>
</organism>
<accession>A0ABY1PVY7</accession>
<keyword evidence="1" id="KW-1133">Transmembrane helix</keyword>
<evidence type="ECO:0000313" key="3">
    <source>
        <dbReference type="Proteomes" id="UP001158067"/>
    </source>
</evidence>
<gene>
    <name evidence="2" type="ORF">SAMN06265222_10386</name>
</gene>
<feature type="transmembrane region" description="Helical" evidence="1">
    <location>
        <begin position="12"/>
        <end position="29"/>
    </location>
</feature>
<feature type="transmembrane region" description="Helical" evidence="1">
    <location>
        <begin position="50"/>
        <end position="68"/>
    </location>
</feature>